<feature type="domain" description="EGF-like" evidence="15">
    <location>
        <begin position="218"/>
        <end position="257"/>
    </location>
</feature>
<evidence type="ECO:0000256" key="13">
    <source>
        <dbReference type="ARBA" id="ARBA00023180"/>
    </source>
</evidence>
<feature type="disulfide bond" evidence="14">
    <location>
        <begin position="247"/>
        <end position="256"/>
    </location>
</feature>
<dbReference type="GO" id="GO:0070492">
    <property type="term" value="F:oligosaccharide binding"/>
    <property type="evidence" value="ECO:0007669"/>
    <property type="project" value="TreeGrafter"/>
</dbReference>
<evidence type="ECO:0000256" key="5">
    <source>
        <dbReference type="ARBA" id="ARBA00022723"/>
    </source>
</evidence>
<dbReference type="SMART" id="SM00181">
    <property type="entry name" value="EGF"/>
    <property type="match status" value="1"/>
</dbReference>
<evidence type="ECO:0000313" key="17">
    <source>
        <dbReference type="Proteomes" id="UP000275408"/>
    </source>
</evidence>
<reference evidence="16 17" key="1">
    <citation type="journal article" date="2018" name="Sci. Rep.">
        <title>Comparative analysis of the Pocillopora damicornis genome highlights role of immune system in coral evolution.</title>
        <authorList>
            <person name="Cunning R."/>
            <person name="Bay R.A."/>
            <person name="Gillette P."/>
            <person name="Baker A.C."/>
            <person name="Traylor-Knowles N."/>
        </authorList>
    </citation>
    <scope>NUCLEOTIDE SEQUENCE [LARGE SCALE GENOMIC DNA]</scope>
    <source>
        <strain evidence="16">RSMAS</strain>
        <tissue evidence="16">Whole animal</tissue>
    </source>
</reference>
<dbReference type="PROSITE" id="PS00022">
    <property type="entry name" value="EGF_1"/>
    <property type="match status" value="1"/>
</dbReference>
<dbReference type="NCBIfam" id="NF040941">
    <property type="entry name" value="GGGWT_bact"/>
    <property type="match status" value="1"/>
</dbReference>
<dbReference type="PANTHER" id="PTHR16146">
    <property type="entry name" value="INTELECTIN"/>
    <property type="match status" value="1"/>
</dbReference>
<proteinExistence type="predicted"/>
<dbReference type="GO" id="GO:0005886">
    <property type="term" value="C:plasma membrane"/>
    <property type="evidence" value="ECO:0007669"/>
    <property type="project" value="UniProtKB-SubCell"/>
</dbReference>
<evidence type="ECO:0000256" key="3">
    <source>
        <dbReference type="ARBA" id="ARBA00022536"/>
    </source>
</evidence>
<evidence type="ECO:0000256" key="2">
    <source>
        <dbReference type="ARBA" id="ARBA00022475"/>
    </source>
</evidence>
<dbReference type="GO" id="GO:0005615">
    <property type="term" value="C:extracellular space"/>
    <property type="evidence" value="ECO:0007669"/>
    <property type="project" value="TreeGrafter"/>
</dbReference>
<dbReference type="InterPro" id="IPR014716">
    <property type="entry name" value="Fibrinogen_a/b/g_C_1"/>
</dbReference>
<evidence type="ECO:0000256" key="4">
    <source>
        <dbReference type="ARBA" id="ARBA00022692"/>
    </source>
</evidence>
<dbReference type="SUPFAM" id="SSF56496">
    <property type="entry name" value="Fibrinogen C-terminal domain-like"/>
    <property type="match status" value="1"/>
</dbReference>
<dbReference type="GO" id="GO:0023052">
    <property type="term" value="P:signaling"/>
    <property type="evidence" value="ECO:0007669"/>
    <property type="project" value="UniProtKB-ARBA"/>
</dbReference>
<dbReference type="InterPro" id="IPR000742">
    <property type="entry name" value="EGF"/>
</dbReference>
<comment type="caution">
    <text evidence="16">The sequence shown here is derived from an EMBL/GenBank/DDBJ whole genome shotgun (WGS) entry which is preliminary data.</text>
</comment>
<dbReference type="InterPro" id="IPR036056">
    <property type="entry name" value="Fibrinogen-like_C"/>
</dbReference>
<keyword evidence="10" id="KW-1133">Transmembrane helix</keyword>
<dbReference type="Gene3D" id="3.90.215.10">
    <property type="entry name" value="Gamma Fibrinogen, chain A, domain 1"/>
    <property type="match status" value="1"/>
</dbReference>
<keyword evidence="2" id="KW-1003">Cell membrane</keyword>
<evidence type="ECO:0000256" key="8">
    <source>
        <dbReference type="ARBA" id="ARBA00022737"/>
    </source>
</evidence>
<keyword evidence="11" id="KW-0472">Membrane</keyword>
<evidence type="ECO:0000256" key="7">
    <source>
        <dbReference type="ARBA" id="ARBA00022734"/>
    </source>
</evidence>
<dbReference type="AlphaFoldDB" id="A0A3M6ULI3"/>
<feature type="non-terminal residue" evidence="16">
    <location>
        <position position="1"/>
    </location>
</feature>
<dbReference type="EMBL" id="RCHS01001299">
    <property type="protein sequence ID" value="RMX54218.1"/>
    <property type="molecule type" value="Genomic_DNA"/>
</dbReference>
<dbReference type="GO" id="GO:0046872">
    <property type="term" value="F:metal ion binding"/>
    <property type="evidence" value="ECO:0007669"/>
    <property type="project" value="UniProtKB-KW"/>
</dbReference>
<accession>A0A3M6ULI3</accession>
<comment type="subcellular location">
    <subcellularLocation>
        <location evidence="1">Cell membrane</location>
        <topology evidence="1">Single-pass type I membrane protein</topology>
    </subcellularLocation>
</comment>
<evidence type="ECO:0000256" key="12">
    <source>
        <dbReference type="ARBA" id="ARBA00023157"/>
    </source>
</evidence>
<evidence type="ECO:0000256" key="9">
    <source>
        <dbReference type="ARBA" id="ARBA00022837"/>
    </source>
</evidence>
<gene>
    <name evidence="16" type="ORF">pdam_00013661</name>
</gene>
<evidence type="ECO:0000256" key="14">
    <source>
        <dbReference type="PROSITE-ProRule" id="PRU00076"/>
    </source>
</evidence>
<dbReference type="OrthoDB" id="10045365at2759"/>
<keyword evidence="3 14" id="KW-0245">EGF-like domain</keyword>
<keyword evidence="9" id="KW-0106">Calcium</keyword>
<organism evidence="16 17">
    <name type="scientific">Pocillopora damicornis</name>
    <name type="common">Cauliflower coral</name>
    <name type="synonym">Millepora damicornis</name>
    <dbReference type="NCBI Taxonomy" id="46731"/>
    <lineage>
        <taxon>Eukaryota</taxon>
        <taxon>Metazoa</taxon>
        <taxon>Cnidaria</taxon>
        <taxon>Anthozoa</taxon>
        <taxon>Hexacorallia</taxon>
        <taxon>Scleractinia</taxon>
        <taxon>Astrocoeniina</taxon>
        <taxon>Pocilloporidae</taxon>
        <taxon>Pocillopora</taxon>
    </lineage>
</organism>
<dbReference type="PANTHER" id="PTHR16146:SF46">
    <property type="entry name" value="INTELECTIN-1A-RELATED"/>
    <property type="match status" value="1"/>
</dbReference>
<keyword evidence="4" id="KW-0812">Transmembrane</keyword>
<name>A0A3M6ULI3_POCDA</name>
<comment type="caution">
    <text evidence="14">Lacks conserved residue(s) required for the propagation of feature annotation.</text>
</comment>
<evidence type="ECO:0000256" key="10">
    <source>
        <dbReference type="ARBA" id="ARBA00022989"/>
    </source>
</evidence>
<sequence length="395" mass="44809">NYLQPTDTRTNFDSEYGQNSRQNLLSVDKFHYLNVPRIDVITPYDDFECILKCLDHPLCVSVNVAAEGKKWCELLSTNKFNDPDKLKESKSWHHYSSFTFAGISILLPQIITVKNILTFKNYLQPTDTRTNFDSAYGQNSRQNLLSVDKFHYLNVPRIDIITRYDDFECILKCLDHPLCVSVNVAAEGKKWCELLSTNKFNDPEKLKESKSWHHYSSFKFPCSSNPCQNGGACVVAKHKLEMFECICKSGYSGEFCEKTVQLQNCSQAPKKTGIYNILNHGSGPFPVYCDQTTDGGGWMMIFKVIGGINSSFSAGEFWNSSDTFSENVTAVLDTTSTYRGNYKNRIVQSWQMFSPKEIAVEREIGARSAIHHLSAHASHLTNRCVEFSIIISPPI</sequence>
<dbReference type="Proteomes" id="UP000275408">
    <property type="component" value="Unassembled WGS sequence"/>
</dbReference>
<dbReference type="SUPFAM" id="SSF57196">
    <property type="entry name" value="EGF/Laminin"/>
    <property type="match status" value="1"/>
</dbReference>
<keyword evidence="8" id="KW-0677">Repeat</keyword>
<evidence type="ECO:0000256" key="11">
    <source>
        <dbReference type="ARBA" id="ARBA00023136"/>
    </source>
</evidence>
<evidence type="ECO:0000313" key="16">
    <source>
        <dbReference type="EMBL" id="RMX54218.1"/>
    </source>
</evidence>
<dbReference type="GO" id="GO:0007154">
    <property type="term" value="P:cell communication"/>
    <property type="evidence" value="ECO:0007669"/>
    <property type="project" value="UniProtKB-ARBA"/>
</dbReference>
<keyword evidence="7" id="KW-0430">Lectin</keyword>
<keyword evidence="6" id="KW-0732">Signal</keyword>
<dbReference type="FunFam" id="2.10.25.10:FF:000391">
    <property type="entry name" value="Weary, isoform C"/>
    <property type="match status" value="1"/>
</dbReference>
<protein>
    <recommendedName>
        <fullName evidence="15">EGF-like domain-containing protein</fullName>
    </recommendedName>
</protein>
<evidence type="ECO:0000259" key="15">
    <source>
        <dbReference type="PROSITE" id="PS50026"/>
    </source>
</evidence>
<dbReference type="PROSITE" id="PS01186">
    <property type="entry name" value="EGF_2"/>
    <property type="match status" value="1"/>
</dbReference>
<dbReference type="Pfam" id="PF00008">
    <property type="entry name" value="EGF"/>
    <property type="match status" value="1"/>
</dbReference>
<evidence type="ECO:0000256" key="6">
    <source>
        <dbReference type="ARBA" id="ARBA00022729"/>
    </source>
</evidence>
<dbReference type="PROSITE" id="PS50026">
    <property type="entry name" value="EGF_3"/>
    <property type="match status" value="1"/>
</dbReference>
<dbReference type="Gene3D" id="2.10.25.10">
    <property type="entry name" value="Laminin"/>
    <property type="match status" value="1"/>
</dbReference>
<keyword evidence="17" id="KW-1185">Reference proteome</keyword>
<keyword evidence="12 14" id="KW-1015">Disulfide bond</keyword>
<keyword evidence="13" id="KW-0325">Glycoprotein</keyword>
<keyword evidence="5" id="KW-0479">Metal-binding</keyword>
<evidence type="ECO:0000256" key="1">
    <source>
        <dbReference type="ARBA" id="ARBA00004251"/>
    </source>
</evidence>